<dbReference type="AlphaFoldDB" id="A0A6A6JTS3"/>
<evidence type="ECO:0000313" key="3">
    <source>
        <dbReference type="EMBL" id="KAF2279972.1"/>
    </source>
</evidence>
<dbReference type="GeneID" id="54546112"/>
<dbReference type="InterPro" id="IPR051091">
    <property type="entry name" value="O-Glucosyltr/Glycosyltrsf_90"/>
</dbReference>
<feature type="transmembrane region" description="Helical" evidence="1">
    <location>
        <begin position="9"/>
        <end position="30"/>
    </location>
</feature>
<dbReference type="PANTHER" id="PTHR12203">
    <property type="entry name" value="KDEL LYS-ASP-GLU-LEU CONTAINING - RELATED"/>
    <property type="match status" value="1"/>
</dbReference>
<dbReference type="PANTHER" id="PTHR12203:SF107">
    <property type="entry name" value="GLYCOSYL TRANSFERASE CAP10 DOMAIN-CONTAINING PROTEIN"/>
    <property type="match status" value="1"/>
</dbReference>
<dbReference type="EMBL" id="ML986485">
    <property type="protein sequence ID" value="KAF2279972.1"/>
    <property type="molecule type" value="Genomic_DNA"/>
</dbReference>
<sequence length="455" mass="51612">MNRNIRRFALYSIGVACLLIVLVTGALLHYRLDAFSTVNLIPPAKAQKPPASTPSPVTPDLAPTALLKTPVELHVERPPPNYGLSPAECRAQFPGLFDQIDRSVAWRKETGRNITSADLDLSWKSSGVARALIHNQKLYILEATFDPKGHHRPRLYATLHQLNRAISSAPFPIPSIEFTFTVDDIADETHSHHAIWAYSRHMSLDNEATWVMPDFGYWSWPLELVGEYDQVRLDMRVREVEWEKKIPKALWRGAVKTNKAIRGALLDVTTGKPWADVQEVKWKSSTQVADGSSAVAMADHCKYQFLIHTEGRSYSGRGKYLLNCQSVFITHKPQWLEPHTHLYVTSGPLQNVVEVRRDFSDLEEKVLELIRDPQRAKTIANNSAAAFRDKYLSPAAETCYWRQLFLAWAHVSFEPEIWEVGKDGRPKMRGVPFETYVVRGGPSQCSWLGKLFSRC</sequence>
<accession>A0A6A6JTS3</accession>
<keyword evidence="4" id="KW-1185">Reference proteome</keyword>
<name>A0A6A6JTS3_WESOR</name>
<reference evidence="3" key="1">
    <citation type="journal article" date="2020" name="Stud. Mycol.">
        <title>101 Dothideomycetes genomes: a test case for predicting lifestyles and emergence of pathogens.</title>
        <authorList>
            <person name="Haridas S."/>
            <person name="Albert R."/>
            <person name="Binder M."/>
            <person name="Bloem J."/>
            <person name="Labutti K."/>
            <person name="Salamov A."/>
            <person name="Andreopoulos B."/>
            <person name="Baker S."/>
            <person name="Barry K."/>
            <person name="Bills G."/>
            <person name="Bluhm B."/>
            <person name="Cannon C."/>
            <person name="Castanera R."/>
            <person name="Culley D."/>
            <person name="Daum C."/>
            <person name="Ezra D."/>
            <person name="Gonzalez J."/>
            <person name="Henrissat B."/>
            <person name="Kuo A."/>
            <person name="Liang C."/>
            <person name="Lipzen A."/>
            <person name="Lutzoni F."/>
            <person name="Magnuson J."/>
            <person name="Mondo S."/>
            <person name="Nolan M."/>
            <person name="Ohm R."/>
            <person name="Pangilinan J."/>
            <person name="Park H.-J."/>
            <person name="Ramirez L."/>
            <person name="Alfaro M."/>
            <person name="Sun H."/>
            <person name="Tritt A."/>
            <person name="Yoshinaga Y."/>
            <person name="Zwiers L.-H."/>
            <person name="Turgeon B."/>
            <person name="Goodwin S."/>
            <person name="Spatafora J."/>
            <person name="Crous P."/>
            <person name="Grigoriev I."/>
        </authorList>
    </citation>
    <scope>NUCLEOTIDE SEQUENCE</scope>
    <source>
        <strain evidence="3">CBS 379.55</strain>
    </source>
</reference>
<keyword evidence="1" id="KW-0812">Transmembrane</keyword>
<dbReference type="Proteomes" id="UP000800097">
    <property type="component" value="Unassembled WGS sequence"/>
</dbReference>
<protein>
    <recommendedName>
        <fullName evidence="2">Glycosyl transferase CAP10 domain-containing protein</fullName>
    </recommendedName>
</protein>
<evidence type="ECO:0000259" key="2">
    <source>
        <dbReference type="SMART" id="SM00672"/>
    </source>
</evidence>
<keyword evidence="1" id="KW-0472">Membrane</keyword>
<organism evidence="3 4">
    <name type="scientific">Westerdykella ornata</name>
    <dbReference type="NCBI Taxonomy" id="318751"/>
    <lineage>
        <taxon>Eukaryota</taxon>
        <taxon>Fungi</taxon>
        <taxon>Dikarya</taxon>
        <taxon>Ascomycota</taxon>
        <taxon>Pezizomycotina</taxon>
        <taxon>Dothideomycetes</taxon>
        <taxon>Pleosporomycetidae</taxon>
        <taxon>Pleosporales</taxon>
        <taxon>Sporormiaceae</taxon>
        <taxon>Westerdykella</taxon>
    </lineage>
</organism>
<dbReference type="RefSeq" id="XP_033657511.1">
    <property type="nucleotide sequence ID" value="XM_033792937.1"/>
</dbReference>
<proteinExistence type="predicted"/>
<gene>
    <name evidence="3" type="ORF">EI97DRAFT_106454</name>
</gene>
<evidence type="ECO:0000313" key="4">
    <source>
        <dbReference type="Proteomes" id="UP000800097"/>
    </source>
</evidence>
<evidence type="ECO:0000256" key="1">
    <source>
        <dbReference type="SAM" id="Phobius"/>
    </source>
</evidence>
<feature type="domain" description="Glycosyl transferase CAP10" evidence="2">
    <location>
        <begin position="172"/>
        <end position="413"/>
    </location>
</feature>
<dbReference type="InterPro" id="IPR006598">
    <property type="entry name" value="CAP10"/>
</dbReference>
<keyword evidence="1" id="KW-1133">Transmembrane helix</keyword>
<dbReference type="SMART" id="SM00672">
    <property type="entry name" value="CAP10"/>
    <property type="match status" value="1"/>
</dbReference>
<dbReference type="Pfam" id="PF05686">
    <property type="entry name" value="Glyco_transf_90"/>
    <property type="match status" value="1"/>
</dbReference>
<dbReference type="OrthoDB" id="202415at2759"/>